<gene>
    <name evidence="1" type="ORF">EVAR_90477_1</name>
</gene>
<dbReference type="EMBL" id="BGZK01002912">
    <property type="protein sequence ID" value="GBP97299.1"/>
    <property type="molecule type" value="Genomic_DNA"/>
</dbReference>
<accession>A0A4C2ADM0</accession>
<proteinExistence type="predicted"/>
<keyword evidence="2" id="KW-1185">Reference proteome</keyword>
<reference evidence="1 2" key="1">
    <citation type="journal article" date="2019" name="Commun. Biol.">
        <title>The bagworm genome reveals a unique fibroin gene that provides high tensile strength.</title>
        <authorList>
            <person name="Kono N."/>
            <person name="Nakamura H."/>
            <person name="Ohtoshi R."/>
            <person name="Tomita M."/>
            <person name="Numata K."/>
            <person name="Arakawa K."/>
        </authorList>
    </citation>
    <scope>NUCLEOTIDE SEQUENCE [LARGE SCALE GENOMIC DNA]</scope>
</reference>
<sequence>MTHVLTEFREVALLRNAVAVPNDADLQLSVHVYWLGRAAICGLSRYMAYDLWTCDLTSAFGCFKLFVNIVAFYKPGDMRNERRFAPWSDSRRRISSELIRLPFMCNHCRRHFQFC</sequence>
<comment type="caution">
    <text evidence="1">The sequence shown here is derived from an EMBL/GenBank/DDBJ whole genome shotgun (WGS) entry which is preliminary data.</text>
</comment>
<protein>
    <submittedName>
        <fullName evidence="1">Uncharacterized protein</fullName>
    </submittedName>
</protein>
<evidence type="ECO:0000313" key="1">
    <source>
        <dbReference type="EMBL" id="GBP97299.1"/>
    </source>
</evidence>
<name>A0A4C2ADM0_EUMVA</name>
<evidence type="ECO:0000313" key="2">
    <source>
        <dbReference type="Proteomes" id="UP000299102"/>
    </source>
</evidence>
<organism evidence="1 2">
    <name type="scientific">Eumeta variegata</name>
    <name type="common">Bagworm moth</name>
    <name type="synonym">Eumeta japonica</name>
    <dbReference type="NCBI Taxonomy" id="151549"/>
    <lineage>
        <taxon>Eukaryota</taxon>
        <taxon>Metazoa</taxon>
        <taxon>Ecdysozoa</taxon>
        <taxon>Arthropoda</taxon>
        <taxon>Hexapoda</taxon>
        <taxon>Insecta</taxon>
        <taxon>Pterygota</taxon>
        <taxon>Neoptera</taxon>
        <taxon>Endopterygota</taxon>
        <taxon>Lepidoptera</taxon>
        <taxon>Glossata</taxon>
        <taxon>Ditrysia</taxon>
        <taxon>Tineoidea</taxon>
        <taxon>Psychidae</taxon>
        <taxon>Oiketicinae</taxon>
        <taxon>Eumeta</taxon>
    </lineage>
</organism>
<dbReference type="AlphaFoldDB" id="A0A4C2ADM0"/>
<dbReference type="Proteomes" id="UP000299102">
    <property type="component" value="Unassembled WGS sequence"/>
</dbReference>